<dbReference type="PANTHER" id="PTHR32071">
    <property type="entry name" value="TRANSCRIPTIONAL REGULATORY PROTEIN"/>
    <property type="match status" value="1"/>
</dbReference>
<feature type="non-terminal residue" evidence="4">
    <location>
        <position position="88"/>
    </location>
</feature>
<evidence type="ECO:0000259" key="3">
    <source>
        <dbReference type="PROSITE" id="PS50045"/>
    </source>
</evidence>
<dbReference type="Gene3D" id="3.40.50.300">
    <property type="entry name" value="P-loop containing nucleotide triphosphate hydrolases"/>
    <property type="match status" value="1"/>
</dbReference>
<accession>A0AAW5N2U8</accession>
<dbReference type="PROSITE" id="PS50045">
    <property type="entry name" value="SIGMA54_INTERACT_4"/>
    <property type="match status" value="1"/>
</dbReference>
<dbReference type="InterPro" id="IPR027417">
    <property type="entry name" value="P-loop_NTPase"/>
</dbReference>
<keyword evidence="1" id="KW-0547">Nucleotide-binding</keyword>
<sequence>DEIVEMTLAIKAKILRVLQEKQVERLGRNRQIKLKFRLIACTNKNLEHEEAAGHIPQDHNYHLALNPINMPQLRERQNHIINMAESFI</sequence>
<feature type="non-terminal residue" evidence="4">
    <location>
        <position position="1"/>
    </location>
</feature>
<name>A0AAW5N2U8_9ESCH</name>
<comment type="caution">
    <text evidence="4">The sequence shown here is derived from an EMBL/GenBank/DDBJ whole genome shotgun (WGS) entry which is preliminary data.</text>
</comment>
<evidence type="ECO:0000256" key="1">
    <source>
        <dbReference type="ARBA" id="ARBA00022741"/>
    </source>
</evidence>
<reference evidence="4" key="1">
    <citation type="submission" date="2022-07" db="EMBL/GenBank/DDBJ databases">
        <title>Diversity of ethanolamine utilization by human commensal Escherichia coli.</title>
        <authorList>
            <person name="Jubelin G."/>
        </authorList>
    </citation>
    <scope>NUCLEOTIDE SEQUENCE</scope>
    <source>
        <strain evidence="4">S1</strain>
    </source>
</reference>
<dbReference type="GO" id="GO:0005524">
    <property type="term" value="F:ATP binding"/>
    <property type="evidence" value="ECO:0007669"/>
    <property type="project" value="UniProtKB-KW"/>
</dbReference>
<organism evidence="4 5">
    <name type="scientific">Escherichia marmotae</name>
    <dbReference type="NCBI Taxonomy" id="1499973"/>
    <lineage>
        <taxon>Bacteria</taxon>
        <taxon>Pseudomonadati</taxon>
        <taxon>Pseudomonadota</taxon>
        <taxon>Gammaproteobacteria</taxon>
        <taxon>Enterobacterales</taxon>
        <taxon>Enterobacteriaceae</taxon>
        <taxon>Escherichia</taxon>
    </lineage>
</organism>
<dbReference type="SUPFAM" id="SSF52540">
    <property type="entry name" value="P-loop containing nucleoside triphosphate hydrolases"/>
    <property type="match status" value="1"/>
</dbReference>
<keyword evidence="2" id="KW-0067">ATP-binding</keyword>
<dbReference type="InterPro" id="IPR002078">
    <property type="entry name" value="Sigma_54_int"/>
</dbReference>
<proteinExistence type="predicted"/>
<protein>
    <submittedName>
        <fullName evidence="4">Sigma 54-interacting transcriptional regulator</fullName>
    </submittedName>
</protein>
<evidence type="ECO:0000256" key="2">
    <source>
        <dbReference type="ARBA" id="ARBA00022840"/>
    </source>
</evidence>
<dbReference type="Pfam" id="PF00158">
    <property type="entry name" value="Sigma54_activat"/>
    <property type="match status" value="1"/>
</dbReference>
<dbReference type="Proteomes" id="UP001206878">
    <property type="component" value="Unassembled WGS sequence"/>
</dbReference>
<evidence type="ECO:0000313" key="4">
    <source>
        <dbReference type="EMBL" id="MCR6679058.1"/>
    </source>
</evidence>
<feature type="domain" description="Sigma-54 factor interaction" evidence="3">
    <location>
        <begin position="1"/>
        <end position="88"/>
    </location>
</feature>
<evidence type="ECO:0000313" key="5">
    <source>
        <dbReference type="Proteomes" id="UP001206878"/>
    </source>
</evidence>
<dbReference type="AlphaFoldDB" id="A0AAW5N2U8"/>
<dbReference type="EMBL" id="JANPXH010000771">
    <property type="protein sequence ID" value="MCR6679058.1"/>
    <property type="molecule type" value="Genomic_DNA"/>
</dbReference>
<gene>
    <name evidence="4" type="ORF">NVV43_26590</name>
</gene>
<dbReference type="GO" id="GO:0006355">
    <property type="term" value="P:regulation of DNA-templated transcription"/>
    <property type="evidence" value="ECO:0007669"/>
    <property type="project" value="InterPro"/>
</dbReference>